<gene>
    <name evidence="1" type="ORF">ACOLOM_LOCUS5406</name>
</gene>
<evidence type="ECO:0000313" key="1">
    <source>
        <dbReference type="EMBL" id="CAG8565809.1"/>
    </source>
</evidence>
<name>A0ACA9M413_9GLOM</name>
<evidence type="ECO:0000313" key="2">
    <source>
        <dbReference type="Proteomes" id="UP000789525"/>
    </source>
</evidence>
<proteinExistence type="predicted"/>
<comment type="caution">
    <text evidence="1">The sequence shown here is derived from an EMBL/GenBank/DDBJ whole genome shotgun (WGS) entry which is preliminary data.</text>
</comment>
<sequence>MMLETYRSPLRLLPGPPSDSIFLGNILTFTGDDPQEAFYGWQQTYGHVFAFTAFLGVSSFPSHHGCTLYIPFIHTISSLEEPEAARYQLSELLGDGFNYDFNTLQVGEEGNELAAAFHAVTSPKKTPLLFILKGFFPFLRPFAFDEQSRNNQKARRIMRDIGVKLIAEKGREPLEDRKNSQHIGAGKKCRDKLSEEQLLDQIPTFLAAGHETTATGLAWCLFSLGQDMTVQGRLREELLQAFPDDSTPITMEALNSLPYLDAVVRETLRLNPPLDGSIRVAMQDDIVPLEKPFVQADGKEVDHLRYLSTIPESSALLTFYRVKKGDHWIIPILNINRSKEIWGDDCLKFNPDRWLHELPPAAAPIPALWSNIMTFLGGPRACIGYRFAILERRMKAILQYLIRAFEFELPVDPHEITHKSIPRQRISASNDHATCICLRAIECLVHCELSEISKQNQKLCRWSSTCQSEVAGGP</sequence>
<keyword evidence="2" id="KW-1185">Reference proteome</keyword>
<organism evidence="1 2">
    <name type="scientific">Acaulospora colombiana</name>
    <dbReference type="NCBI Taxonomy" id="27376"/>
    <lineage>
        <taxon>Eukaryota</taxon>
        <taxon>Fungi</taxon>
        <taxon>Fungi incertae sedis</taxon>
        <taxon>Mucoromycota</taxon>
        <taxon>Glomeromycotina</taxon>
        <taxon>Glomeromycetes</taxon>
        <taxon>Diversisporales</taxon>
        <taxon>Acaulosporaceae</taxon>
        <taxon>Acaulospora</taxon>
    </lineage>
</organism>
<dbReference type="Proteomes" id="UP000789525">
    <property type="component" value="Unassembled WGS sequence"/>
</dbReference>
<protein>
    <submittedName>
        <fullName evidence="1">1904_t:CDS:1</fullName>
    </submittedName>
</protein>
<dbReference type="EMBL" id="CAJVPT010009956">
    <property type="protein sequence ID" value="CAG8565809.1"/>
    <property type="molecule type" value="Genomic_DNA"/>
</dbReference>
<reference evidence="1" key="1">
    <citation type="submission" date="2021-06" db="EMBL/GenBank/DDBJ databases">
        <authorList>
            <person name="Kallberg Y."/>
            <person name="Tangrot J."/>
            <person name="Rosling A."/>
        </authorList>
    </citation>
    <scope>NUCLEOTIDE SEQUENCE</scope>
    <source>
        <strain evidence="1">CL356</strain>
    </source>
</reference>
<accession>A0ACA9M413</accession>